<evidence type="ECO:0000313" key="2">
    <source>
        <dbReference type="Proteomes" id="UP000279284"/>
    </source>
</evidence>
<evidence type="ECO:0000313" key="1">
    <source>
        <dbReference type="EMBL" id="VEF00350.1"/>
    </source>
</evidence>
<dbReference type="AlphaFoldDB" id="A0A3S4NMY0"/>
<reference evidence="1 2" key="1">
    <citation type="submission" date="2018-12" db="EMBL/GenBank/DDBJ databases">
        <authorList>
            <consortium name="Pathogen Informatics"/>
        </authorList>
    </citation>
    <scope>NUCLEOTIDE SEQUENCE [LARGE SCALE GENOMIC DNA]</scope>
    <source>
        <strain evidence="1 2">NCTC10296</strain>
    </source>
</reference>
<name>A0A3S4NMY0_9NEIS</name>
<dbReference type="KEGG" id="nci:NCTC10296_00810"/>
<protein>
    <submittedName>
        <fullName evidence="1">Uncharacterized protein</fullName>
    </submittedName>
</protein>
<accession>A0A3S4NMY0</accession>
<keyword evidence="2" id="KW-1185">Reference proteome</keyword>
<dbReference type="Proteomes" id="UP000279284">
    <property type="component" value="Chromosome"/>
</dbReference>
<gene>
    <name evidence="1" type="ORF">NCTC10296_00810</name>
</gene>
<sequence length="203" mass="24378">MDFEKIVEEFRYFEKKNIEELVNDISNDIERFEFSALPHYDIPIYSFQRFGIKKGDLLDNPPKNKDNKFEYCFDKNNRIILIKEWSSFNNFDAQFFFYNENNGSLPFKSISYSYDGELSNITYYFYENSKIESSISVGQYGCRKEFYFYNSNGLLSTVKTQQFELNFKFINELTQEFTHDNNGTLVEIKKIYDNDEDIIYNNK</sequence>
<organism evidence="1 2">
    <name type="scientific">Neisseria canis</name>
    <dbReference type="NCBI Taxonomy" id="493"/>
    <lineage>
        <taxon>Bacteria</taxon>
        <taxon>Pseudomonadati</taxon>
        <taxon>Pseudomonadota</taxon>
        <taxon>Betaproteobacteria</taxon>
        <taxon>Neisseriales</taxon>
        <taxon>Neisseriaceae</taxon>
        <taxon>Neisseria</taxon>
    </lineage>
</organism>
<dbReference type="EMBL" id="LR134313">
    <property type="protein sequence ID" value="VEF00350.1"/>
    <property type="molecule type" value="Genomic_DNA"/>
</dbReference>
<proteinExistence type="predicted"/>
<dbReference type="RefSeq" id="WP_126326568.1">
    <property type="nucleotide sequence ID" value="NZ_CAUJPY010000092.1"/>
</dbReference>